<dbReference type="EMBL" id="BRLH01000004">
    <property type="protein sequence ID" value="GKX55964.1"/>
    <property type="molecule type" value="Genomic_DNA"/>
</dbReference>
<dbReference type="InterPro" id="IPR006315">
    <property type="entry name" value="OM_autotransptr_brl_dom"/>
</dbReference>
<name>A0AAV5N4P4_9GAMM</name>
<dbReference type="InterPro" id="IPR012332">
    <property type="entry name" value="Autotransporter_pectin_lyase_C"/>
</dbReference>
<keyword evidence="4" id="KW-1185">Reference proteome</keyword>
<dbReference type="InterPro" id="IPR030895">
    <property type="entry name" value="T5SS_PEPC_rpt"/>
</dbReference>
<dbReference type="InterPro" id="IPR036709">
    <property type="entry name" value="Autotransporte_beta_dom_sf"/>
</dbReference>
<dbReference type="Pfam" id="PF03797">
    <property type="entry name" value="Autotransporter"/>
    <property type="match status" value="1"/>
</dbReference>
<dbReference type="NCBIfam" id="TIGR01414">
    <property type="entry name" value="autotrans_barl"/>
    <property type="match status" value="1"/>
</dbReference>
<dbReference type="InterPro" id="IPR043990">
    <property type="entry name" value="AC_1"/>
</dbReference>
<dbReference type="Gene3D" id="2.160.20.20">
    <property type="match status" value="1"/>
</dbReference>
<comment type="caution">
    <text evidence="3">The sequence shown here is derived from an EMBL/GenBank/DDBJ whole genome shotgun (WGS) entry which is preliminary data.</text>
</comment>
<dbReference type="RefSeq" id="WP_051914787.1">
    <property type="nucleotide sequence ID" value="NZ_BRLH01000004.1"/>
</dbReference>
<dbReference type="AlphaFoldDB" id="A0AAV5N4P4"/>
<dbReference type="InterPro" id="IPR011050">
    <property type="entry name" value="Pectin_lyase_fold/virulence"/>
</dbReference>
<proteinExistence type="predicted"/>
<dbReference type="CDD" id="cd01344">
    <property type="entry name" value="PL2_Passenger_AT"/>
    <property type="match status" value="1"/>
</dbReference>
<dbReference type="Proteomes" id="UP001058124">
    <property type="component" value="Unassembled WGS sequence"/>
</dbReference>
<dbReference type="PANTHER" id="PTHR12338:SF5">
    <property type="entry name" value="ANTIGEN 43-RELATED"/>
    <property type="match status" value="1"/>
</dbReference>
<organism evidence="3 4">
    <name type="scientific">Leminorella grimontii</name>
    <dbReference type="NCBI Taxonomy" id="82981"/>
    <lineage>
        <taxon>Bacteria</taxon>
        <taxon>Pseudomonadati</taxon>
        <taxon>Pseudomonadota</taxon>
        <taxon>Gammaproteobacteria</taxon>
        <taxon>Enterobacterales</taxon>
        <taxon>Budviciaceae</taxon>
        <taxon>Leminorella</taxon>
    </lineage>
</organism>
<evidence type="ECO:0000313" key="4">
    <source>
        <dbReference type="Proteomes" id="UP001058124"/>
    </source>
</evidence>
<protein>
    <recommendedName>
        <fullName evidence="2">Autotransporter domain-containing protein</fullName>
    </recommendedName>
</protein>
<dbReference type="GO" id="GO:0019867">
    <property type="term" value="C:outer membrane"/>
    <property type="evidence" value="ECO:0007669"/>
    <property type="project" value="InterPro"/>
</dbReference>
<reference evidence="3" key="1">
    <citation type="submission" date="2022-06" db="EMBL/GenBank/DDBJ databases">
        <title>Draft genome sequences of Leminorella grimontii str. JCM5902.</title>
        <authorList>
            <person name="Wakabayashi Y."/>
            <person name="Kojima K."/>
        </authorList>
    </citation>
    <scope>NUCLEOTIDE SEQUENCE</scope>
    <source>
        <strain evidence="3">JCM 5902</strain>
    </source>
</reference>
<dbReference type="InterPro" id="IPR005546">
    <property type="entry name" value="Autotransporte_beta"/>
</dbReference>
<dbReference type="NCBIfam" id="TIGR04393">
    <property type="entry name" value="rpt_T5SS_PEPC"/>
    <property type="match status" value="4"/>
</dbReference>
<gene>
    <name evidence="3" type="ORF">SOASR030_20760</name>
</gene>
<keyword evidence="1" id="KW-0732">Signal</keyword>
<sequence>MNLPTFSRTAIAVWMCLFSAAGNAANVDWKYSESTDWGNPNNWNGGVLPGVSDFVRISEDGDKGPAIDGGAFNIGGLSIGNGGANGALSILNGGELTSGVGYHINYIGNDEGTTGSVTVSGPGSTWNIADGSVLYLGGSGSGSLLIENGASVNLLPSAAPAVGGIYSNIYMGANNPGGTDSLTVTGAGSSLNIASWLLLAYGGNNTFHNTTSIVNVSNGGSIIADGIDVGYGGHGIMTISSGGVVTTEHGLVSPYVGSKGELTITGSGSRWTVAQKMTLASQGDATLVINDGGQLIDSSSFAAVASGSNAKMLVSGAGSSWRTANDLTVGYGGDARLTVSNGGLLESGQGYASLMAGSTSLVLVTDAGSRWNNDSLLVVGYYGDAALTVANGAAVSVNGDLYVAAASGSRGVINIGAAQGDAPTAPGTLEAKNLTFGDGDGAVAFNHSDVSGAYLFETAMSGQGRVDAYSGITVMSGQNEYSGETTIYGGEIAASGAQTLSPNSAYAVKSNGRLNLAGYSHTLDSLDNAGAVGLMGIPGGGGNRAFYNAADENAMLTVEQDVKNSGAIYLGDTEGRSRVGNSLIVKGNYQGDDGSLHFNTTLGDDSSPTDTMTVQGNTSGLTYVSVSNAGGSGASTLDGIKLIQVDGQSEGEFVQRGRIAAGAYDYTLGRGLNGKEKNWYLTNAGVRPEGGEYAANLAAANGMFVMRLHDRLGETQYTDALTGEKKVTSLWLRNVGGHNRSRDDSGQLKTQSNRYVVQLGGDVAQWGNDGDSRLHLGLMAGYGRAESRTRSGVLDYRANGTVDGYSAGMYLTWYDNQPDKSGLYVDSWVQYGWFNNTVKGDDAAEESYDSSGVTASVESGYTFKLGERQRGPQNKEQFFIQPKFQAVWMGVGADDHKESNGTRVTGEGKGNLMTRLGVRLYAQGHHEIDNGKNRLFEPFIEANWIHNTKQFGGTMNGVTVYQAGTKNIGELKLGVEGMLNPNFNLWGNVGQQLGDDGYSDTSVVLGVKYLF</sequence>
<dbReference type="InterPro" id="IPR050909">
    <property type="entry name" value="Bact_Autotransporter_VF"/>
</dbReference>
<evidence type="ECO:0000313" key="3">
    <source>
        <dbReference type="EMBL" id="GKX55964.1"/>
    </source>
</evidence>
<accession>A0AAV5N4P4</accession>
<evidence type="ECO:0000259" key="2">
    <source>
        <dbReference type="PROSITE" id="PS51208"/>
    </source>
</evidence>
<feature type="chain" id="PRO_5043551552" description="Autotransporter domain-containing protein" evidence="1">
    <location>
        <begin position="25"/>
        <end position="1011"/>
    </location>
</feature>
<dbReference type="PANTHER" id="PTHR12338">
    <property type="entry name" value="AUTOTRANSPORTER"/>
    <property type="match status" value="1"/>
</dbReference>
<dbReference type="Gene3D" id="2.40.128.130">
    <property type="entry name" value="Autotransporter beta-domain"/>
    <property type="match status" value="1"/>
</dbReference>
<feature type="signal peptide" evidence="1">
    <location>
        <begin position="1"/>
        <end position="24"/>
    </location>
</feature>
<dbReference type="SUPFAM" id="SSF51126">
    <property type="entry name" value="Pectin lyase-like"/>
    <property type="match status" value="1"/>
</dbReference>
<dbReference type="SUPFAM" id="SSF103515">
    <property type="entry name" value="Autotransporter"/>
    <property type="match status" value="1"/>
</dbReference>
<dbReference type="SMART" id="SM00869">
    <property type="entry name" value="Autotransporter"/>
    <property type="match status" value="1"/>
</dbReference>
<feature type="domain" description="Autotransporter" evidence="2">
    <location>
        <begin position="723"/>
        <end position="1011"/>
    </location>
</feature>
<dbReference type="Pfam" id="PF18883">
    <property type="entry name" value="AC_1"/>
    <property type="match status" value="1"/>
</dbReference>
<evidence type="ECO:0000256" key="1">
    <source>
        <dbReference type="SAM" id="SignalP"/>
    </source>
</evidence>
<dbReference type="PROSITE" id="PS51208">
    <property type="entry name" value="AUTOTRANSPORTER"/>
    <property type="match status" value="1"/>
</dbReference>